<sequence length="570" mass="64963">MILQLSIKNFALIENAEIDFHKGFNVLYGETGSGKSILIDAIDYVLGGKFNKDIIRTGESKAYVEAVFTIDNEIVAGVLEELEIEHDDTICFSREMFTNGKSIIKINGKTSTISFVRKIAEKLIDIHGQHQNQLLFDRDNYIPMVDSYDSSKIGPILNEYHTYYEKLKETRERISTIVGNEDNDKLLAFIKFQIDEIDKAKLRVGEEEELNDKFKILSNAEKINRIVGNSYSVLSEAGDNSSVIDNIYSINRELSSIEGYSEKIAKINENILNIYYSLQEISSDLRVLSEDIVYDEAELETINDRLYKIANLKKKYGDSVEEVLTYKEKIEKQYNEITNAEKIVEELKREEKEIIDKLNLLGDELHKLRVENSGKLEEDIHSNLKYIGLEKCKFKIDIIKEEIRHNGTDICEFLVSTNPGEPFKVMTKVASGGELSRIMLAIKAVFVDKDNVPTVVFDEIDTGISGRIAHCVGEKMYEIAVKHQVFCITHLPQIACFSDYHYLVKKSFKDEKTYSSVTNIGDNEKIAEIAKMLGGSEVLNSSLDNAKSMIDFANSRKIIMKNNFIKRTDE</sequence>
<keyword evidence="2" id="KW-1185">Reference proteome</keyword>
<dbReference type="EMBL" id="BROD01000001">
    <property type="protein sequence ID" value="GKX66163.1"/>
    <property type="molecule type" value="Genomic_DNA"/>
</dbReference>
<evidence type="ECO:0000313" key="1">
    <source>
        <dbReference type="EMBL" id="GKX66163.1"/>
    </source>
</evidence>
<reference evidence="1" key="1">
    <citation type="journal article" date="2025" name="Int. J. Syst. Evol. Microbiol.">
        <title>Inconstantimicrobium mannanitabidum sp. nov., a novel member of the family Clostridiaceae isolated from anoxic soil under the treatment of reductive soil disinfestation.</title>
        <authorList>
            <person name="Ueki A."/>
            <person name="Tonouchi A."/>
            <person name="Honma S."/>
            <person name="Kaku N."/>
            <person name="Ueki K."/>
        </authorList>
    </citation>
    <scope>NUCLEOTIDE SEQUENCE</scope>
    <source>
        <strain evidence="1">TW13</strain>
    </source>
</reference>
<dbReference type="Proteomes" id="UP001058074">
    <property type="component" value="Unassembled WGS sequence"/>
</dbReference>
<accession>A0ACB5RAY2</accession>
<protein>
    <submittedName>
        <fullName evidence="1">DNA repair protein RecN</fullName>
    </submittedName>
</protein>
<proteinExistence type="predicted"/>
<gene>
    <name evidence="1" type="primary">recN</name>
    <name evidence="1" type="ORF">rsdtw13_14210</name>
</gene>
<evidence type="ECO:0000313" key="2">
    <source>
        <dbReference type="Proteomes" id="UP001058074"/>
    </source>
</evidence>
<name>A0ACB5RAY2_9CLOT</name>
<organism evidence="1 2">
    <name type="scientific">Inconstantimicrobium mannanitabidum</name>
    <dbReference type="NCBI Taxonomy" id="1604901"/>
    <lineage>
        <taxon>Bacteria</taxon>
        <taxon>Bacillati</taxon>
        <taxon>Bacillota</taxon>
        <taxon>Clostridia</taxon>
        <taxon>Eubacteriales</taxon>
        <taxon>Clostridiaceae</taxon>
        <taxon>Inconstantimicrobium</taxon>
    </lineage>
</organism>
<comment type="caution">
    <text evidence="1">The sequence shown here is derived from an EMBL/GenBank/DDBJ whole genome shotgun (WGS) entry which is preliminary data.</text>
</comment>